<reference evidence="1" key="1">
    <citation type="submission" date="2014-11" db="EMBL/GenBank/DDBJ databases">
        <authorList>
            <person name="Amaro Gonzalez C."/>
        </authorList>
    </citation>
    <scope>NUCLEOTIDE SEQUENCE</scope>
</reference>
<organism evidence="1">
    <name type="scientific">Anguilla anguilla</name>
    <name type="common">European freshwater eel</name>
    <name type="synonym">Muraena anguilla</name>
    <dbReference type="NCBI Taxonomy" id="7936"/>
    <lineage>
        <taxon>Eukaryota</taxon>
        <taxon>Metazoa</taxon>
        <taxon>Chordata</taxon>
        <taxon>Craniata</taxon>
        <taxon>Vertebrata</taxon>
        <taxon>Euteleostomi</taxon>
        <taxon>Actinopterygii</taxon>
        <taxon>Neopterygii</taxon>
        <taxon>Teleostei</taxon>
        <taxon>Anguilliformes</taxon>
        <taxon>Anguillidae</taxon>
        <taxon>Anguilla</taxon>
    </lineage>
</organism>
<proteinExistence type="predicted"/>
<dbReference type="AlphaFoldDB" id="A0A0E9QUN3"/>
<sequence>MFSTLNTGNKMKRIQITKYGNSQINCKELVSMVLMALTHNL</sequence>
<reference evidence="1" key="2">
    <citation type="journal article" date="2015" name="Fish Shellfish Immunol.">
        <title>Early steps in the European eel (Anguilla anguilla)-Vibrio vulnificus interaction in the gills: Role of the RtxA13 toxin.</title>
        <authorList>
            <person name="Callol A."/>
            <person name="Pajuelo D."/>
            <person name="Ebbesson L."/>
            <person name="Teles M."/>
            <person name="MacKenzie S."/>
            <person name="Amaro C."/>
        </authorList>
    </citation>
    <scope>NUCLEOTIDE SEQUENCE</scope>
</reference>
<dbReference type="EMBL" id="GBXM01088420">
    <property type="protein sequence ID" value="JAH20157.1"/>
    <property type="molecule type" value="Transcribed_RNA"/>
</dbReference>
<protein>
    <submittedName>
        <fullName evidence="1">Uncharacterized protein</fullName>
    </submittedName>
</protein>
<evidence type="ECO:0000313" key="1">
    <source>
        <dbReference type="EMBL" id="JAH20157.1"/>
    </source>
</evidence>
<accession>A0A0E9QUN3</accession>
<name>A0A0E9QUN3_ANGAN</name>